<dbReference type="RefSeq" id="XP_019637788.1">
    <property type="nucleotide sequence ID" value="XM_019782229.1"/>
</dbReference>
<keyword evidence="1" id="KW-0812">Transmembrane</keyword>
<evidence type="ECO:0000256" key="1">
    <source>
        <dbReference type="SAM" id="Phobius"/>
    </source>
</evidence>
<dbReference type="AlphaFoldDB" id="A0A6P4Z8Q1"/>
<gene>
    <name evidence="3 4 5 6 7 8" type="primary">LOC109480078</name>
</gene>
<evidence type="ECO:0000313" key="8">
    <source>
        <dbReference type="RefSeq" id="XP_019637791.1"/>
    </source>
</evidence>
<dbReference type="PANTHER" id="PTHR36694">
    <property type="entry name" value="PASIFLORA 1, ISOFORM A-RELATED"/>
    <property type="match status" value="1"/>
</dbReference>
<reference evidence="3 4" key="1">
    <citation type="submission" date="2025-04" db="UniProtKB">
        <authorList>
            <consortium name="RefSeq"/>
        </authorList>
    </citation>
    <scope>IDENTIFICATION</scope>
    <source>
        <tissue evidence="3 4">Gonad</tissue>
    </source>
</reference>
<feature type="transmembrane region" description="Helical" evidence="1">
    <location>
        <begin position="130"/>
        <end position="155"/>
    </location>
</feature>
<feature type="transmembrane region" description="Helical" evidence="1">
    <location>
        <begin position="53"/>
        <end position="74"/>
    </location>
</feature>
<keyword evidence="1" id="KW-0472">Membrane</keyword>
<keyword evidence="2" id="KW-1185">Reference proteome</keyword>
<evidence type="ECO:0000313" key="5">
    <source>
        <dbReference type="RefSeq" id="XP_019637788.1"/>
    </source>
</evidence>
<proteinExistence type="predicted"/>
<evidence type="ECO:0000313" key="4">
    <source>
        <dbReference type="RefSeq" id="XP_019637787.1"/>
    </source>
</evidence>
<protein>
    <submittedName>
        <fullName evidence="3 4">Uncharacterized protein LOC109480078 isoform X1</fullName>
    </submittedName>
</protein>
<dbReference type="RefSeq" id="XP_019637791.1">
    <property type="nucleotide sequence ID" value="XM_019782232.1"/>
</dbReference>
<dbReference type="PANTHER" id="PTHR36694:SF11">
    <property type="entry name" value="LP21121P-RELATED"/>
    <property type="match status" value="1"/>
</dbReference>
<evidence type="ECO:0000313" key="6">
    <source>
        <dbReference type="RefSeq" id="XP_019637789.1"/>
    </source>
</evidence>
<dbReference type="KEGG" id="bbel:109480078"/>
<evidence type="ECO:0000313" key="3">
    <source>
        <dbReference type="RefSeq" id="XP_019637785.1"/>
    </source>
</evidence>
<name>A0A6P4Z8Q1_BRABE</name>
<dbReference type="GeneID" id="109480078"/>
<sequence>MAILQSCCGCLDVKTGSKVIASILIVISLAGLGYTAYGTTVASAVGVVSPTNVILLSVYSLSVSNHTLLIITIAKAKKPRPMISAWGVVTWICTLAVLGIYSFTTVQAVALMSVIASSIGSGLNQDAFKAGYVAGIAIVWTIFGIIFMLTVYGTLVVMSHYQNLRDAAMGQGQQQVAMGNLAGNQPYMPVGNQPYMPVGNQPYMPVGNQPYMPVGNQPYMPVGNQPYMPGQV</sequence>
<feature type="transmembrane region" description="Helical" evidence="1">
    <location>
        <begin position="23"/>
        <end position="47"/>
    </location>
</feature>
<dbReference type="OrthoDB" id="10310254at2759"/>
<feature type="transmembrane region" description="Helical" evidence="1">
    <location>
        <begin position="86"/>
        <end position="110"/>
    </location>
</feature>
<dbReference type="Proteomes" id="UP000515135">
    <property type="component" value="Unplaced"/>
</dbReference>
<evidence type="ECO:0000313" key="2">
    <source>
        <dbReference type="Proteomes" id="UP000515135"/>
    </source>
</evidence>
<accession>A0A6P4Z8Q1</accession>
<dbReference type="RefSeq" id="XP_019637790.1">
    <property type="nucleotide sequence ID" value="XM_019782231.1"/>
</dbReference>
<dbReference type="RefSeq" id="XP_019637789.1">
    <property type="nucleotide sequence ID" value="XM_019782230.1"/>
</dbReference>
<evidence type="ECO:0000313" key="7">
    <source>
        <dbReference type="RefSeq" id="XP_019637790.1"/>
    </source>
</evidence>
<organism evidence="2 7">
    <name type="scientific">Branchiostoma belcheri</name>
    <name type="common">Amphioxus</name>
    <dbReference type="NCBI Taxonomy" id="7741"/>
    <lineage>
        <taxon>Eukaryota</taxon>
        <taxon>Metazoa</taxon>
        <taxon>Chordata</taxon>
        <taxon>Cephalochordata</taxon>
        <taxon>Leptocardii</taxon>
        <taxon>Amphioxiformes</taxon>
        <taxon>Branchiostomatidae</taxon>
        <taxon>Branchiostoma</taxon>
    </lineage>
</organism>
<dbReference type="RefSeq" id="XP_019637785.1">
    <property type="nucleotide sequence ID" value="XM_019782226.1"/>
</dbReference>
<dbReference type="RefSeq" id="XP_019637787.1">
    <property type="nucleotide sequence ID" value="XM_019782228.1"/>
</dbReference>
<keyword evidence="1" id="KW-1133">Transmembrane helix</keyword>